<reference evidence="4 5" key="1">
    <citation type="submission" date="2019-01" db="EMBL/GenBank/DDBJ databases">
        <title>Ktedonosporobacter rubrisoli SCAWS-G2.</title>
        <authorList>
            <person name="Huang Y."/>
            <person name="Yan B."/>
        </authorList>
    </citation>
    <scope>NUCLEOTIDE SEQUENCE [LARGE SCALE GENOMIC DNA]</scope>
    <source>
        <strain evidence="4 5">SCAWS-G2</strain>
    </source>
</reference>
<dbReference type="NCBIfam" id="TIGR01796">
    <property type="entry name" value="CM_mono_aroH"/>
    <property type="match status" value="1"/>
</dbReference>
<organism evidence="4 5">
    <name type="scientific">Ktedonosporobacter rubrisoli</name>
    <dbReference type="NCBI Taxonomy" id="2509675"/>
    <lineage>
        <taxon>Bacteria</taxon>
        <taxon>Bacillati</taxon>
        <taxon>Chloroflexota</taxon>
        <taxon>Ktedonobacteria</taxon>
        <taxon>Ktedonobacterales</taxon>
        <taxon>Ktedonosporobacteraceae</taxon>
        <taxon>Ktedonosporobacter</taxon>
    </lineage>
</organism>
<dbReference type="GO" id="GO:0009073">
    <property type="term" value="P:aromatic amino acid family biosynthetic process"/>
    <property type="evidence" value="ECO:0007669"/>
    <property type="project" value="UniProtKB-UniRule"/>
</dbReference>
<dbReference type="OrthoDB" id="9802232at2"/>
<dbReference type="PANTHER" id="PTHR21164">
    <property type="entry name" value="CHORISMATE MUTASE"/>
    <property type="match status" value="1"/>
</dbReference>
<feature type="binding site" evidence="2">
    <location>
        <position position="90"/>
    </location>
    <ligand>
        <name>prephenate</name>
        <dbReference type="ChEBI" id="CHEBI:29934"/>
    </ligand>
</feature>
<evidence type="ECO:0000313" key="5">
    <source>
        <dbReference type="Proteomes" id="UP000290365"/>
    </source>
</evidence>
<evidence type="ECO:0000256" key="2">
    <source>
        <dbReference type="PIRSR" id="PIRSR005965-1"/>
    </source>
</evidence>
<comment type="catalytic activity">
    <reaction evidence="3">
        <text>chorismate = prephenate</text>
        <dbReference type="Rhea" id="RHEA:13897"/>
        <dbReference type="ChEBI" id="CHEBI:29748"/>
        <dbReference type="ChEBI" id="CHEBI:29934"/>
        <dbReference type="EC" id="5.4.99.5"/>
    </reaction>
</comment>
<dbReference type="GO" id="GO:0046417">
    <property type="term" value="P:chorismate metabolic process"/>
    <property type="evidence" value="ECO:0007669"/>
    <property type="project" value="TreeGrafter"/>
</dbReference>
<dbReference type="RefSeq" id="WP_129888852.1">
    <property type="nucleotide sequence ID" value="NZ_CP035758.1"/>
</dbReference>
<protein>
    <recommendedName>
        <fullName evidence="1 3">chorismate mutase</fullName>
        <ecNumber evidence="1 3">5.4.99.5</ecNumber>
    </recommendedName>
</protein>
<keyword evidence="2 3" id="KW-0057">Aromatic amino acid biosynthesis</keyword>
<evidence type="ECO:0000256" key="3">
    <source>
        <dbReference type="PROSITE-ProRule" id="PRU00514"/>
    </source>
</evidence>
<dbReference type="Gene3D" id="3.30.1330.40">
    <property type="entry name" value="RutC-like"/>
    <property type="match status" value="1"/>
</dbReference>
<dbReference type="SUPFAM" id="SSF55298">
    <property type="entry name" value="YjgF-like"/>
    <property type="match status" value="1"/>
</dbReference>
<dbReference type="PANTHER" id="PTHR21164:SF0">
    <property type="entry name" value="CHORISMATE MUTASE AROH"/>
    <property type="match status" value="1"/>
</dbReference>
<sequence>MTYCRGIRGATTVECNSREEMLAATTELLQLIIERNNLCAEDVASAIFSVTDDLNAVFPALAARQLGWTSVALLNTCEIPVPGSLSKCIRILLHVNTAKSAEEIQHVYLREAVQLRPDLGAEF</sequence>
<dbReference type="GO" id="GO:0004106">
    <property type="term" value="F:chorismate mutase activity"/>
    <property type="evidence" value="ECO:0007669"/>
    <property type="project" value="UniProtKB-UniRule"/>
</dbReference>
<dbReference type="GO" id="GO:0008652">
    <property type="term" value="P:amino acid biosynthetic process"/>
    <property type="evidence" value="ECO:0007669"/>
    <property type="project" value="UniProtKB-UniRule"/>
</dbReference>
<name>A0A4P6JQT8_KTERU</name>
<feature type="binding site" evidence="2">
    <location>
        <position position="108"/>
    </location>
    <ligand>
        <name>prephenate</name>
        <dbReference type="ChEBI" id="CHEBI:29934"/>
    </ligand>
</feature>
<dbReference type="InterPro" id="IPR008243">
    <property type="entry name" value="Chorismate_mutase_AroH"/>
</dbReference>
<dbReference type="KEGG" id="kbs:EPA93_18090"/>
<dbReference type="PIRSF" id="PIRSF005965">
    <property type="entry name" value="Chor_mut_AroH"/>
    <property type="match status" value="1"/>
</dbReference>
<keyword evidence="2 3" id="KW-0028">Amino-acid biosynthesis</keyword>
<dbReference type="CDD" id="cd02185">
    <property type="entry name" value="AroH"/>
    <property type="match status" value="1"/>
</dbReference>
<feature type="binding site" evidence="2">
    <location>
        <position position="8"/>
    </location>
    <ligand>
        <name>prephenate</name>
        <dbReference type="ChEBI" id="CHEBI:29934"/>
    </ligand>
</feature>
<dbReference type="PROSITE" id="PS51167">
    <property type="entry name" value="CHORISMATE_MUT_1"/>
    <property type="match status" value="1"/>
</dbReference>
<accession>A0A4P6JQT8</accession>
<gene>
    <name evidence="4" type="primary">aroH</name>
    <name evidence="4" type="ORF">EPA93_18090</name>
</gene>
<dbReference type="Proteomes" id="UP000290365">
    <property type="component" value="Chromosome"/>
</dbReference>
<dbReference type="InterPro" id="IPR035959">
    <property type="entry name" value="RutC-like_sf"/>
</dbReference>
<keyword evidence="3 4" id="KW-0413">Isomerase</keyword>
<dbReference type="Pfam" id="PF07736">
    <property type="entry name" value="CM_1"/>
    <property type="match status" value="1"/>
</dbReference>
<dbReference type="AlphaFoldDB" id="A0A4P6JQT8"/>
<dbReference type="EC" id="5.4.99.5" evidence="1 3"/>
<dbReference type="EMBL" id="CP035758">
    <property type="protein sequence ID" value="QBD77799.1"/>
    <property type="molecule type" value="Genomic_DNA"/>
</dbReference>
<evidence type="ECO:0000313" key="4">
    <source>
        <dbReference type="EMBL" id="QBD77799.1"/>
    </source>
</evidence>
<keyword evidence="5" id="KW-1185">Reference proteome</keyword>
<proteinExistence type="predicted"/>
<evidence type="ECO:0000256" key="1">
    <source>
        <dbReference type="NCBIfam" id="TIGR01796"/>
    </source>
</evidence>